<evidence type="ECO:0008006" key="4">
    <source>
        <dbReference type="Google" id="ProtNLM"/>
    </source>
</evidence>
<accession>A0ABP7RWL4</accession>
<feature type="signal peptide" evidence="1">
    <location>
        <begin position="1"/>
        <end position="21"/>
    </location>
</feature>
<dbReference type="Pfam" id="PF03995">
    <property type="entry name" value="Inhibitor_I36"/>
    <property type="match status" value="1"/>
</dbReference>
<name>A0ABP7RWL4_9PSEU</name>
<keyword evidence="1" id="KW-0732">Signal</keyword>
<reference evidence="3" key="1">
    <citation type="journal article" date="2019" name="Int. J. Syst. Evol. Microbiol.">
        <title>The Global Catalogue of Microorganisms (GCM) 10K type strain sequencing project: providing services to taxonomists for standard genome sequencing and annotation.</title>
        <authorList>
            <consortium name="The Broad Institute Genomics Platform"/>
            <consortium name="The Broad Institute Genome Sequencing Center for Infectious Disease"/>
            <person name="Wu L."/>
            <person name="Ma J."/>
        </authorList>
    </citation>
    <scope>NUCLEOTIDE SEQUENCE [LARGE SCALE GENOMIC DNA]</scope>
    <source>
        <strain evidence="3">JCM 17342</strain>
    </source>
</reference>
<evidence type="ECO:0000313" key="2">
    <source>
        <dbReference type="EMBL" id="GAA4003106.1"/>
    </source>
</evidence>
<gene>
    <name evidence="2" type="ORF">GCM10022247_24930</name>
</gene>
<dbReference type="Proteomes" id="UP001501747">
    <property type="component" value="Unassembled WGS sequence"/>
</dbReference>
<evidence type="ECO:0000313" key="3">
    <source>
        <dbReference type="Proteomes" id="UP001501747"/>
    </source>
</evidence>
<proteinExistence type="predicted"/>
<protein>
    <recommendedName>
        <fullName evidence="4">Peptidase inhibitor family I36</fullName>
    </recommendedName>
</protein>
<keyword evidence="3" id="KW-1185">Reference proteome</keyword>
<evidence type="ECO:0000256" key="1">
    <source>
        <dbReference type="SAM" id="SignalP"/>
    </source>
</evidence>
<feature type="chain" id="PRO_5047279809" description="Peptidase inhibitor family I36" evidence="1">
    <location>
        <begin position="22"/>
        <end position="116"/>
    </location>
</feature>
<dbReference type="RefSeq" id="WP_344874048.1">
    <property type="nucleotide sequence ID" value="NZ_BAABAL010000007.1"/>
</dbReference>
<dbReference type="EMBL" id="BAABAL010000007">
    <property type="protein sequence ID" value="GAA4003106.1"/>
    <property type="molecule type" value="Genomic_DNA"/>
</dbReference>
<sequence>MRLFPVVLACALLSIAPTASAAPAPYDCPAEAFGCVYDGSNGIGPRYVITDCPGGYRDFPRNWWDRVESARNMKANAFHLENYVSGTHSDVVLSLQPGTRGNTWVRGVADRIWCHP</sequence>
<organism evidence="2 3">
    <name type="scientific">Allokutzneria multivorans</name>
    <dbReference type="NCBI Taxonomy" id="1142134"/>
    <lineage>
        <taxon>Bacteria</taxon>
        <taxon>Bacillati</taxon>
        <taxon>Actinomycetota</taxon>
        <taxon>Actinomycetes</taxon>
        <taxon>Pseudonocardiales</taxon>
        <taxon>Pseudonocardiaceae</taxon>
        <taxon>Allokutzneria</taxon>
    </lineage>
</organism>
<comment type="caution">
    <text evidence="2">The sequence shown here is derived from an EMBL/GenBank/DDBJ whole genome shotgun (WGS) entry which is preliminary data.</text>
</comment>